<keyword evidence="11" id="KW-1185">Reference proteome</keyword>
<dbReference type="eggNOG" id="COG2911">
    <property type="taxonomic scope" value="Bacteria"/>
</dbReference>
<feature type="active site" description="Proton donor" evidence="7">
    <location>
        <position position="88"/>
    </location>
</feature>
<dbReference type="InterPro" id="IPR008928">
    <property type="entry name" value="6-hairpin_glycosidase_sf"/>
</dbReference>
<evidence type="ECO:0000313" key="11">
    <source>
        <dbReference type="Proteomes" id="UP000008467"/>
    </source>
</evidence>
<dbReference type="Pfam" id="PF17957">
    <property type="entry name" value="Big_7"/>
    <property type="match status" value="3"/>
</dbReference>
<dbReference type="GO" id="GO:0030245">
    <property type="term" value="P:cellulose catabolic process"/>
    <property type="evidence" value="ECO:0007669"/>
    <property type="project" value="UniProtKB-KW"/>
</dbReference>
<protein>
    <submittedName>
        <fullName evidence="10">Cellulose 1,4-beta-cellobiosidase</fullName>
        <ecNumber evidence="10">3.2.1.91</ecNumber>
    </submittedName>
</protein>
<dbReference type="HOGENOM" id="CLU_009014_0_0_9"/>
<dbReference type="eggNOG" id="COG5295">
    <property type="taxonomic scope" value="Bacteria"/>
</dbReference>
<dbReference type="InterPro" id="IPR012341">
    <property type="entry name" value="6hp_glycosidase-like_sf"/>
</dbReference>
<dbReference type="SUPFAM" id="SSF48208">
    <property type="entry name" value="Six-hairpin glycosidases"/>
    <property type="match status" value="1"/>
</dbReference>
<dbReference type="InterPro" id="IPR023309">
    <property type="entry name" value="Endo-1-4-beta-glucanase_dom2"/>
</dbReference>
<reference evidence="10 11" key="1">
    <citation type="journal article" date="2011" name="J. Bacteriol.">
        <title>Complete genome sequence of the cellulose-degrading bacterium Cellulosilyticum lentocellum.</title>
        <authorList>
            <consortium name="US DOE Joint Genome Institute"/>
            <person name="Miller D.A."/>
            <person name="Suen G."/>
            <person name="Bruce D."/>
            <person name="Copeland A."/>
            <person name="Cheng J.F."/>
            <person name="Detter C."/>
            <person name="Goodwin L.A."/>
            <person name="Han C.S."/>
            <person name="Hauser L.J."/>
            <person name="Land M.L."/>
            <person name="Lapidus A."/>
            <person name="Lucas S."/>
            <person name="Meincke L."/>
            <person name="Pitluck S."/>
            <person name="Tapia R."/>
            <person name="Teshima H."/>
            <person name="Woyke T."/>
            <person name="Fox B.G."/>
            <person name="Angert E.R."/>
            <person name="Currie C.R."/>
        </authorList>
    </citation>
    <scope>NUCLEOTIDE SEQUENCE [LARGE SCALE GENOMIC DNA]</scope>
    <source>
        <strain evidence="11">ATCC 49066 / DSM 5427 / NCIMB 11756 / RHM5</strain>
    </source>
</reference>
<dbReference type="SUPFAM" id="SSF49384">
    <property type="entry name" value="Carbohydrate-binding domain"/>
    <property type="match status" value="1"/>
</dbReference>
<dbReference type="InterPro" id="IPR000556">
    <property type="entry name" value="Glyco_hydro_48F"/>
</dbReference>
<dbReference type="GO" id="GO:0008810">
    <property type="term" value="F:cellulase activity"/>
    <property type="evidence" value="ECO:0007669"/>
    <property type="project" value="InterPro"/>
</dbReference>
<dbReference type="Gene3D" id="4.10.870.10">
    <property type="entry name" value="Endo-1,4-beta-glucanase f. Domain 3"/>
    <property type="match status" value="1"/>
</dbReference>
<feature type="domain" description="CBM3" evidence="9">
    <location>
        <begin position="984"/>
        <end position="1132"/>
    </location>
</feature>
<dbReference type="InterPro" id="IPR027390">
    <property type="entry name" value="Endoglucanase_F_dom3"/>
</dbReference>
<dbReference type="GO" id="GO:0030248">
    <property type="term" value="F:cellulose binding"/>
    <property type="evidence" value="ECO:0007669"/>
    <property type="project" value="InterPro"/>
</dbReference>
<dbReference type="RefSeq" id="WP_013658627.1">
    <property type="nucleotide sequence ID" value="NC_015275.1"/>
</dbReference>
<feature type="chain" id="PRO_5003283972" evidence="8">
    <location>
        <begin position="28"/>
        <end position="1132"/>
    </location>
</feature>
<dbReference type="Pfam" id="PF00942">
    <property type="entry name" value="CBM_3"/>
    <property type="match status" value="1"/>
</dbReference>
<keyword evidence="5 10" id="KW-0326">Glycosidase</keyword>
<dbReference type="AlphaFoldDB" id="F2JH11"/>
<accession>F2JH11</accession>
<dbReference type="Gene3D" id="2.170.160.10">
    <property type="entry name" value="Endo-1,4-beta-glucanase f. Domain 2"/>
    <property type="match status" value="1"/>
</dbReference>
<dbReference type="eggNOG" id="COG5297">
    <property type="taxonomic scope" value="Bacteria"/>
</dbReference>
<evidence type="ECO:0000256" key="1">
    <source>
        <dbReference type="ARBA" id="ARBA00022729"/>
    </source>
</evidence>
<evidence type="ECO:0000256" key="6">
    <source>
        <dbReference type="ARBA" id="ARBA00023326"/>
    </source>
</evidence>
<dbReference type="InterPro" id="IPR008965">
    <property type="entry name" value="CBM2/CBM3_carb-bd_dom_sf"/>
</dbReference>
<dbReference type="EC" id="3.2.1.91" evidence="10"/>
<dbReference type="PRINTS" id="PR00844">
    <property type="entry name" value="GLHYDRLASE48"/>
</dbReference>
<evidence type="ECO:0000256" key="7">
    <source>
        <dbReference type="PIRSR" id="PIRSR600556-1"/>
    </source>
</evidence>
<keyword evidence="3" id="KW-0136">Cellulose degradation</keyword>
<name>F2JH11_CELLD</name>
<sequence length="1132" mass="124425">MNKRKTMGLMSALLVGAQCLTPLSVFAAANTPVVVPESTNVYEQRFLDLYEDIKDNSNGYFSPQGVPYHSIETLMVEAPDHGHESTSETASYYVWLEAMNGKFTGDFSGLKEAWNVIEKYYIPTDLDQPGQTDYNPNSPATYASEYPLPDYYPSQLQFGLPVGTDPIANELKSTYGTSKIYGMHWLIDGDNFYGYGRRGDGVSAPSYINTFQRGEQESTWETIPQPSWEDFKWGGKSGFLPFFTGDANYSKQWRYTNAPDADARLVQAMYWAKDWAEEQGQNIDTYVAKASKMGDYLRYAMFDKYFMKIGAQGKTPGQGYEAAHYLMSWYYAWGGGLDANWSWRIGSSHNHFGYQSPMAAWVLSTDSDMIPKSPNAKRDWAKSLDRQIEFYQWLQSAEGAIAGGATNSYGGSYEKYPAGTSTFYGMAYDAHPVYEDPGSNQWFGMQGWSMQRMAEYYYESGDSRVKGLLDRWAAWAKSEIQLYDDGTFAVPSTLQWSGQPDTWTGSYTGNKNLHVDVINYGTDLGTVASMANTLTFYAAATKKYSPEQDYQSYVDITKEVLDRMWTLYRDDKGVAAPEVRADYKRFFEQEVYVPSNYTGKMANGDEIVPGVTFIELRSKYKNDPDFARLEQAYKNGEDFEITYHRFWAQAEIAIANGTMAMLFPGDEVVMNVAVTTPQNGDVIEVAKDSTGIAVKADASIDKGSISKVEFYADGVKFAEDTDVNYEANYVPTKDNLTAAGTKQVTFKVVAYSDKNVAKESAPITVTLKFPGIELPVVNIVKPVTGDVIDYKATQTPITVTAEASVKDSTIAKIEFFADGTKIGETTGNGSVSFVPTKDGMDAEGIKEITLTAVATSAEGAKATSEDVVIKVQFKIANKPVVVVTAPTANTVIDATTGKQTVAVSAEATVKDGTIKEVIIYADGKEIGKANGATCTATYTTPDGYGPRPDGIVNVVFTAKATTTDDMSATSESVKVQVKLPVEQVVEPSVKVNVAHNNKGGATTNTIGGQFVVTSEGAVDLSKLAIRYYYTLEGNGAQTAYKDNAGMNLNKAPWYVNLTPDVSVNVVPVSGNQYYMEITFTSNEVLDAGGKIDMGIRLSKSDWSNYDQTNDYSYTSGPVVLYNGEVVSGTMPN</sequence>
<dbReference type="KEGG" id="cle:Clole_3668"/>
<dbReference type="InterPro" id="IPR001956">
    <property type="entry name" value="CBM3"/>
</dbReference>
<dbReference type="PROSITE" id="PS51172">
    <property type="entry name" value="CBM3"/>
    <property type="match status" value="1"/>
</dbReference>
<keyword evidence="2 10" id="KW-0378">Hydrolase</keyword>
<keyword evidence="6" id="KW-0624">Polysaccharide degradation</keyword>
<dbReference type="Gene3D" id="2.60.40.10">
    <property type="entry name" value="Immunoglobulins"/>
    <property type="match status" value="3"/>
</dbReference>
<dbReference type="STRING" id="642492.Clole_3668"/>
<dbReference type="GO" id="GO:0016162">
    <property type="term" value="F:cellulose 1,4-beta-cellobiosidase activity"/>
    <property type="evidence" value="ECO:0007669"/>
    <property type="project" value="UniProtKB-EC"/>
</dbReference>
<gene>
    <name evidence="10" type="ordered locus">Clole_3668</name>
</gene>
<organism evidence="10 11">
    <name type="scientific">Cellulosilyticum lentocellum (strain ATCC 49066 / DSM 5427 / NCIMB 11756 / RHM5)</name>
    <name type="common">Clostridium lentocellum</name>
    <dbReference type="NCBI Taxonomy" id="642492"/>
    <lineage>
        <taxon>Bacteria</taxon>
        <taxon>Bacillati</taxon>
        <taxon>Bacillota</taxon>
        <taxon>Clostridia</taxon>
        <taxon>Lachnospirales</taxon>
        <taxon>Cellulosilyticaceae</taxon>
        <taxon>Cellulosilyticum</taxon>
    </lineage>
</organism>
<dbReference type="Gene3D" id="1.50.10.10">
    <property type="match status" value="1"/>
</dbReference>
<feature type="active site" description="Nucleophile" evidence="7">
    <location>
        <position position="260"/>
    </location>
</feature>
<evidence type="ECO:0000259" key="9">
    <source>
        <dbReference type="PROSITE" id="PS51172"/>
    </source>
</evidence>
<dbReference type="Proteomes" id="UP000008467">
    <property type="component" value="Chromosome"/>
</dbReference>
<evidence type="ECO:0000256" key="5">
    <source>
        <dbReference type="ARBA" id="ARBA00023295"/>
    </source>
</evidence>
<dbReference type="InterPro" id="IPR013783">
    <property type="entry name" value="Ig-like_fold"/>
</dbReference>
<proteinExistence type="predicted"/>
<evidence type="ECO:0000256" key="4">
    <source>
        <dbReference type="ARBA" id="ARBA00023277"/>
    </source>
</evidence>
<evidence type="ECO:0000313" key="10">
    <source>
        <dbReference type="EMBL" id="ADZ85351.1"/>
    </source>
</evidence>
<dbReference type="SMART" id="SM01067">
    <property type="entry name" value="CBM_3"/>
    <property type="match status" value="1"/>
</dbReference>
<dbReference type="EMBL" id="CP002582">
    <property type="protein sequence ID" value="ADZ85351.1"/>
    <property type="molecule type" value="Genomic_DNA"/>
</dbReference>
<evidence type="ECO:0000256" key="3">
    <source>
        <dbReference type="ARBA" id="ARBA00023001"/>
    </source>
</evidence>
<keyword evidence="4" id="KW-0119">Carbohydrate metabolism</keyword>
<evidence type="ECO:0000256" key="2">
    <source>
        <dbReference type="ARBA" id="ARBA00022801"/>
    </source>
</evidence>
<dbReference type="Gene3D" id="2.60.40.710">
    <property type="entry name" value="Endoglucanase-like"/>
    <property type="match status" value="1"/>
</dbReference>
<evidence type="ECO:0000256" key="8">
    <source>
        <dbReference type="SAM" id="SignalP"/>
    </source>
</evidence>
<dbReference type="InterPro" id="IPR036966">
    <property type="entry name" value="CBM3_sf"/>
</dbReference>
<keyword evidence="1 8" id="KW-0732">Signal</keyword>
<feature type="signal peptide" evidence="8">
    <location>
        <begin position="1"/>
        <end position="27"/>
    </location>
</feature>
<dbReference type="Pfam" id="PF02011">
    <property type="entry name" value="Glyco_hydro_48"/>
    <property type="match status" value="1"/>
</dbReference>